<keyword evidence="2" id="KW-1185">Reference proteome</keyword>
<comment type="caution">
    <text evidence="1">The sequence shown here is derived from an EMBL/GenBank/DDBJ whole genome shotgun (WGS) entry which is preliminary data.</text>
</comment>
<sequence>MDLSYASQERARTVTVLPTALAVLVAAFLTRQAASRTARISAMLERNDIAIPITGPADGAFNSGVAATITNRKKV</sequence>
<dbReference type="Proteomes" id="UP000295493">
    <property type="component" value="Unassembled WGS sequence"/>
</dbReference>
<dbReference type="EMBL" id="SNWD01000002">
    <property type="protein sequence ID" value="TDN85743.1"/>
    <property type="molecule type" value="Genomic_DNA"/>
</dbReference>
<evidence type="ECO:0000313" key="1">
    <source>
        <dbReference type="EMBL" id="TDN85743.1"/>
    </source>
</evidence>
<reference evidence="1 2" key="1">
    <citation type="submission" date="2019-03" db="EMBL/GenBank/DDBJ databases">
        <title>Genomic Encyclopedia of Type Strains, Phase IV (KMG-IV): sequencing the most valuable type-strain genomes for metagenomic binning, comparative biology and taxonomic classification.</title>
        <authorList>
            <person name="Goeker M."/>
        </authorList>
    </citation>
    <scope>NUCLEOTIDE SEQUENCE [LARGE SCALE GENOMIC DNA]</scope>
    <source>
        <strain evidence="1 2">DSM 25059</strain>
    </source>
</reference>
<organism evidence="1 2">
    <name type="scientific">Stakelama pacifica</name>
    <dbReference type="NCBI Taxonomy" id="517720"/>
    <lineage>
        <taxon>Bacteria</taxon>
        <taxon>Pseudomonadati</taxon>
        <taxon>Pseudomonadota</taxon>
        <taxon>Alphaproteobacteria</taxon>
        <taxon>Sphingomonadales</taxon>
        <taxon>Sphingomonadaceae</taxon>
        <taxon>Stakelama</taxon>
    </lineage>
</organism>
<protein>
    <submittedName>
        <fullName evidence="1">Uncharacterized protein</fullName>
    </submittedName>
</protein>
<evidence type="ECO:0000313" key="2">
    <source>
        <dbReference type="Proteomes" id="UP000295493"/>
    </source>
</evidence>
<proteinExistence type="predicted"/>
<accession>A0A4R6FV78</accession>
<gene>
    <name evidence="1" type="ORF">EV664_102453</name>
</gene>
<name>A0A4R6FV78_9SPHN</name>
<dbReference type="AlphaFoldDB" id="A0A4R6FV78"/>